<evidence type="ECO:0000256" key="3">
    <source>
        <dbReference type="ARBA" id="ARBA00022475"/>
    </source>
</evidence>
<dbReference type="FunFam" id="1.20.1250.20:FF:000001">
    <property type="entry name" value="Dicarboxylate MFS transporter"/>
    <property type="match status" value="1"/>
</dbReference>
<dbReference type="GO" id="GO:0005886">
    <property type="term" value="C:plasma membrane"/>
    <property type="evidence" value="ECO:0007669"/>
    <property type="project" value="UniProtKB-SubCell"/>
</dbReference>
<reference evidence="10" key="3">
    <citation type="submission" date="2023-01" db="EMBL/GenBank/DDBJ databases">
        <authorList>
            <person name="Sun Q."/>
            <person name="Evtushenko L."/>
        </authorList>
    </citation>
    <scope>NUCLEOTIDE SEQUENCE</scope>
    <source>
        <strain evidence="10">VKM B-1606</strain>
    </source>
</reference>
<comment type="caution">
    <text evidence="10">The sequence shown here is derived from an EMBL/GenBank/DDBJ whole genome shotgun (WGS) entry which is preliminary data.</text>
</comment>
<reference evidence="10" key="1">
    <citation type="journal article" date="2014" name="Int. J. Syst. Evol. Microbiol.">
        <title>Complete genome sequence of Corynebacterium casei LMG S-19264T (=DSM 44701T), isolated from a smear-ripened cheese.</title>
        <authorList>
            <consortium name="US DOE Joint Genome Institute (JGI-PGF)"/>
            <person name="Walter F."/>
            <person name="Albersmeier A."/>
            <person name="Kalinowski J."/>
            <person name="Ruckert C."/>
        </authorList>
    </citation>
    <scope>NUCLEOTIDE SEQUENCE</scope>
    <source>
        <strain evidence="10">VKM B-1606</strain>
    </source>
</reference>
<evidence type="ECO:0000313" key="13">
    <source>
        <dbReference type="Proteomes" id="UP001143400"/>
    </source>
</evidence>
<keyword evidence="3" id="KW-1003">Cell membrane</keyword>
<evidence type="ECO:0000256" key="1">
    <source>
        <dbReference type="ARBA" id="ARBA00004651"/>
    </source>
</evidence>
<evidence type="ECO:0000313" key="12">
    <source>
        <dbReference type="Proteomes" id="UP000758856"/>
    </source>
</evidence>
<evidence type="ECO:0000259" key="9">
    <source>
        <dbReference type="PROSITE" id="PS50850"/>
    </source>
</evidence>
<feature type="transmembrane region" description="Helical" evidence="8">
    <location>
        <begin position="24"/>
        <end position="52"/>
    </location>
</feature>
<evidence type="ECO:0000256" key="4">
    <source>
        <dbReference type="ARBA" id="ARBA00022692"/>
    </source>
</evidence>
<dbReference type="Proteomes" id="UP001143400">
    <property type="component" value="Unassembled WGS sequence"/>
</dbReference>
<feature type="transmembrane region" description="Helical" evidence="8">
    <location>
        <begin position="342"/>
        <end position="365"/>
    </location>
</feature>
<evidence type="ECO:0000256" key="7">
    <source>
        <dbReference type="ARBA" id="ARBA00023136"/>
    </source>
</evidence>
<dbReference type="InterPro" id="IPR020846">
    <property type="entry name" value="MFS_dom"/>
</dbReference>
<evidence type="ECO:0000256" key="5">
    <source>
        <dbReference type="ARBA" id="ARBA00022847"/>
    </source>
</evidence>
<keyword evidence="7 8" id="KW-0472">Membrane</keyword>
<dbReference type="RefSeq" id="WP_204952006.1">
    <property type="nucleotide sequence ID" value="NZ_BSFF01000009.1"/>
</dbReference>
<evidence type="ECO:0000256" key="6">
    <source>
        <dbReference type="ARBA" id="ARBA00022989"/>
    </source>
</evidence>
<dbReference type="AlphaFoldDB" id="A0A9W6MTC1"/>
<feature type="transmembrane region" description="Helical" evidence="8">
    <location>
        <begin position="377"/>
        <end position="400"/>
    </location>
</feature>
<dbReference type="PANTHER" id="PTHR43528">
    <property type="entry name" value="ALPHA-KETOGLUTARATE PERMEASE"/>
    <property type="match status" value="1"/>
</dbReference>
<feature type="transmembrane region" description="Helical" evidence="8">
    <location>
        <begin position="96"/>
        <end position="120"/>
    </location>
</feature>
<feature type="transmembrane region" description="Helical" evidence="8">
    <location>
        <begin position="316"/>
        <end position="336"/>
    </location>
</feature>
<dbReference type="InterPro" id="IPR011701">
    <property type="entry name" value="MFS"/>
</dbReference>
<name>A0A9W6MTC1_9HYPH</name>
<accession>A0A9W6MTC1</accession>
<evidence type="ECO:0000256" key="8">
    <source>
        <dbReference type="SAM" id="Phobius"/>
    </source>
</evidence>
<keyword evidence="2" id="KW-0813">Transport</keyword>
<feature type="transmembrane region" description="Helical" evidence="8">
    <location>
        <begin position="196"/>
        <end position="219"/>
    </location>
</feature>
<proteinExistence type="predicted"/>
<feature type="transmembrane region" description="Helical" evidence="8">
    <location>
        <begin position="161"/>
        <end position="184"/>
    </location>
</feature>
<dbReference type="PROSITE" id="PS50850">
    <property type="entry name" value="MFS"/>
    <property type="match status" value="1"/>
</dbReference>
<dbReference type="GO" id="GO:0015293">
    <property type="term" value="F:symporter activity"/>
    <property type="evidence" value="ECO:0007669"/>
    <property type="project" value="UniProtKB-KW"/>
</dbReference>
<keyword evidence="5" id="KW-0769">Symport</keyword>
<feature type="domain" description="Major facilitator superfamily (MFS) profile" evidence="9">
    <location>
        <begin position="23"/>
        <end position="430"/>
    </location>
</feature>
<feature type="transmembrane region" description="Helical" evidence="8">
    <location>
        <begin position="64"/>
        <end position="84"/>
    </location>
</feature>
<keyword evidence="6 8" id="KW-1133">Transmembrane helix</keyword>
<feature type="transmembrane region" description="Helical" evidence="8">
    <location>
        <begin position="284"/>
        <end position="309"/>
    </location>
</feature>
<feature type="transmembrane region" description="Helical" evidence="8">
    <location>
        <begin position="126"/>
        <end position="149"/>
    </location>
</feature>
<dbReference type="Pfam" id="PF07690">
    <property type="entry name" value="MFS_1"/>
    <property type="match status" value="1"/>
</dbReference>
<dbReference type="Gene3D" id="1.20.1250.20">
    <property type="entry name" value="MFS general substrate transporter like domains"/>
    <property type="match status" value="2"/>
</dbReference>
<dbReference type="SUPFAM" id="SSF103473">
    <property type="entry name" value="MFS general substrate transporter"/>
    <property type="match status" value="1"/>
</dbReference>
<dbReference type="EMBL" id="BSFF01000009">
    <property type="protein sequence ID" value="GLK57223.1"/>
    <property type="molecule type" value="Genomic_DNA"/>
</dbReference>
<feature type="transmembrane region" description="Helical" evidence="8">
    <location>
        <begin position="250"/>
        <end position="272"/>
    </location>
</feature>
<evidence type="ECO:0000256" key="2">
    <source>
        <dbReference type="ARBA" id="ARBA00022448"/>
    </source>
</evidence>
<dbReference type="PANTHER" id="PTHR43528:SF7">
    <property type="entry name" value="MFS TRANSPORTER"/>
    <property type="match status" value="1"/>
</dbReference>
<feature type="transmembrane region" description="Helical" evidence="8">
    <location>
        <begin position="406"/>
        <end position="426"/>
    </location>
</feature>
<evidence type="ECO:0000313" key="11">
    <source>
        <dbReference type="EMBL" id="MBM7853562.1"/>
    </source>
</evidence>
<dbReference type="EMBL" id="JAFBCY010000005">
    <property type="protein sequence ID" value="MBM7853562.1"/>
    <property type="molecule type" value="Genomic_DNA"/>
</dbReference>
<organism evidence="10 13">
    <name type="scientific">Methylopila capsulata</name>
    <dbReference type="NCBI Taxonomy" id="61654"/>
    <lineage>
        <taxon>Bacteria</taxon>
        <taxon>Pseudomonadati</taxon>
        <taxon>Pseudomonadota</taxon>
        <taxon>Alphaproteobacteria</taxon>
        <taxon>Hyphomicrobiales</taxon>
        <taxon>Methylopilaceae</taxon>
        <taxon>Methylopila</taxon>
    </lineage>
</organism>
<dbReference type="InterPro" id="IPR051084">
    <property type="entry name" value="H+-coupled_symporters"/>
</dbReference>
<dbReference type="Proteomes" id="UP000758856">
    <property type="component" value="Unassembled WGS sequence"/>
</dbReference>
<keyword evidence="4 8" id="KW-0812">Transmembrane</keyword>
<gene>
    <name evidence="10" type="ORF">GCM10008170_32430</name>
    <name evidence="11" type="ORF">JOD31_003823</name>
</gene>
<reference evidence="11 12" key="2">
    <citation type="submission" date="2021-01" db="EMBL/GenBank/DDBJ databases">
        <title>Genomic Encyclopedia of Type Strains, Phase IV (KMG-IV): sequencing the most valuable type-strain genomes for metagenomic binning, comparative biology and taxonomic classification.</title>
        <authorList>
            <person name="Goeker M."/>
        </authorList>
    </citation>
    <scope>NUCLEOTIDE SEQUENCE [LARGE SCALE GENOMIC DNA]</scope>
    <source>
        <strain evidence="11 12">DSM 6130</strain>
    </source>
</reference>
<keyword evidence="12" id="KW-1185">Reference proteome</keyword>
<comment type="subcellular location">
    <subcellularLocation>
        <location evidence="1">Cell membrane</location>
        <topology evidence="1">Multi-pass membrane protein</topology>
    </subcellularLocation>
</comment>
<protein>
    <submittedName>
        <fullName evidence="11">MFS family permease</fullName>
    </submittedName>
    <submittedName>
        <fullName evidence="10">MFS transporter</fullName>
    </submittedName>
</protein>
<dbReference type="InterPro" id="IPR036259">
    <property type="entry name" value="MFS_trans_sf"/>
</dbReference>
<evidence type="ECO:0000313" key="10">
    <source>
        <dbReference type="EMBL" id="GLK57223.1"/>
    </source>
</evidence>
<sequence length="431" mass="45179">MSALAPDLAQAPARPLTARDGKTLGLAALGGALEFYDFVVFVFFATVIGQLFFPPEIPEWLRQAQTFALFAVGYLVRPLSGVVMAHVGDRVGRKRVFAFTILLMGLATLGIGLLPTYATIGVAAPIALLALRVAQGAAIGGEAPGAWVFVAEHAPPNRVGLACGVLTAGLTVGILMGSLAAGLVNRAFTPETVADWAWRLPFLLGGVFGLASVYLRRLLDETPVFREMKARAEVAAELPLKAALRDHGRAVIVSMLLTWLLSAAIVVVILMTPALLERLHGVPIAAALSANAAATVGLAIGCVLAGALIDRIGAGPFFTFGAPVLGVCVWIFYAYAPSDPALLTPLYALAGLAVGVVAGVPYVMVRAFPAAVRFTGVSFSYNVAYAVFGGLTPVLLPFLLRLDPFAHAHYVAALSALGCAVGLWLWRRERA</sequence>